<accession>A0ABT3TIY3</accession>
<evidence type="ECO:0008006" key="4">
    <source>
        <dbReference type="Google" id="ProtNLM"/>
    </source>
</evidence>
<keyword evidence="1" id="KW-0472">Membrane</keyword>
<sequence>MAAFKASRSFFGGMVAGLSTSFVVLVMLPRWLSDNAGLNVPESLKTLWSLAELNLQGAILPFALLLICFLVLLQRLNSALDVDQPALSQVLRLDQLLDLAATLFFGVGVIWTAVGMRGALLHGLGDPGAGVGESAFSVLQRLVDGGILLALSTTIVGGMGGYLMRLIKTLWLGSALNAVYMHAQQERLAEGIDALQRIEQLLHSGALASAGLSPGEAQATN</sequence>
<dbReference type="Proteomes" id="UP001143362">
    <property type="component" value="Unassembled WGS sequence"/>
</dbReference>
<evidence type="ECO:0000256" key="1">
    <source>
        <dbReference type="SAM" id="Phobius"/>
    </source>
</evidence>
<feature type="transmembrane region" description="Helical" evidence="1">
    <location>
        <begin position="96"/>
        <end position="114"/>
    </location>
</feature>
<feature type="transmembrane region" description="Helical" evidence="1">
    <location>
        <begin position="146"/>
        <end position="164"/>
    </location>
</feature>
<protein>
    <recommendedName>
        <fullName evidence="4">MotA/TolQ/ExbB proton channel domain-containing protein</fullName>
    </recommendedName>
</protein>
<evidence type="ECO:0000313" key="2">
    <source>
        <dbReference type="EMBL" id="MCX2982286.1"/>
    </source>
</evidence>
<dbReference type="EMBL" id="SHNN01000003">
    <property type="protein sequence ID" value="MCX2982286.1"/>
    <property type="molecule type" value="Genomic_DNA"/>
</dbReference>
<keyword evidence="3" id="KW-1185">Reference proteome</keyword>
<organism evidence="2 3">
    <name type="scientific">Candidatus Litorirhabdus singularis</name>
    <dbReference type="NCBI Taxonomy" id="2518993"/>
    <lineage>
        <taxon>Bacteria</taxon>
        <taxon>Pseudomonadati</taxon>
        <taxon>Pseudomonadota</taxon>
        <taxon>Gammaproteobacteria</taxon>
        <taxon>Cellvibrionales</taxon>
        <taxon>Halieaceae</taxon>
        <taxon>Candidatus Litorirhabdus</taxon>
    </lineage>
</organism>
<name>A0ABT3TIY3_9GAMM</name>
<reference evidence="2" key="1">
    <citation type="submission" date="2019-02" db="EMBL/GenBank/DDBJ databases">
        <authorList>
            <person name="Li S.-H."/>
        </authorList>
    </citation>
    <scope>NUCLEOTIDE SEQUENCE</scope>
    <source>
        <strain evidence="2">IMCC14734</strain>
    </source>
</reference>
<gene>
    <name evidence="2" type="ORF">EYC98_15595</name>
</gene>
<feature type="transmembrane region" description="Helical" evidence="1">
    <location>
        <begin position="53"/>
        <end position="76"/>
    </location>
</feature>
<dbReference type="RefSeq" id="WP_279246310.1">
    <property type="nucleotide sequence ID" value="NZ_SHNN01000003.1"/>
</dbReference>
<comment type="caution">
    <text evidence="2">The sequence shown here is derived from an EMBL/GenBank/DDBJ whole genome shotgun (WGS) entry which is preliminary data.</text>
</comment>
<evidence type="ECO:0000313" key="3">
    <source>
        <dbReference type="Proteomes" id="UP001143362"/>
    </source>
</evidence>
<keyword evidence="1" id="KW-1133">Transmembrane helix</keyword>
<proteinExistence type="predicted"/>
<feature type="transmembrane region" description="Helical" evidence="1">
    <location>
        <begin position="12"/>
        <end position="33"/>
    </location>
</feature>
<keyword evidence="1" id="KW-0812">Transmembrane</keyword>